<keyword evidence="3" id="KW-1185">Reference proteome</keyword>
<dbReference type="InterPro" id="IPR035994">
    <property type="entry name" value="Nucleoside_phosphorylase_sf"/>
</dbReference>
<dbReference type="AlphaFoldDB" id="A0AAW0R9Q9"/>
<dbReference type="Pfam" id="PF01048">
    <property type="entry name" value="PNP_UDP_1"/>
    <property type="match status" value="1"/>
</dbReference>
<dbReference type="GO" id="GO:0003824">
    <property type="term" value="F:catalytic activity"/>
    <property type="evidence" value="ECO:0007669"/>
    <property type="project" value="InterPro"/>
</dbReference>
<proteinExistence type="predicted"/>
<accession>A0AAW0R9Q9</accession>
<dbReference type="Gene3D" id="3.40.50.1580">
    <property type="entry name" value="Nucleoside phosphorylase domain"/>
    <property type="match status" value="1"/>
</dbReference>
<sequence>MESILPDDVTVAIFCALAYESVAVRYTLDEELNCSYKTTGREGYVYSFGRIQEHTVVIARPVDMGPVNAAHCASTVSQQFNNVRFALMVGIGAGIPSEKVDVRLGDVVISVPRDDHPGVIQYDFGKYELGDKFTRKGNLNIPPRILLSAIASLEEDEIMDKKPIKGILRRLIKFDKFALPTDDDTLFDADFSHREVGSDCTACHTDSNVKIVARGERATPDQPVIHRGLVLSGGGVIKDPKVRDRLRRDCPGAICLEMEAAGIMNEIPCLVIRGICDYADTHKQDGWHHYAAAVAAAYCKAVLLKVPGDDVRGTRPMRETMNQG</sequence>
<dbReference type="PANTHER" id="PTHR46082:SF11">
    <property type="entry name" value="AAA+ ATPASE DOMAIN-CONTAINING PROTEIN-RELATED"/>
    <property type="match status" value="1"/>
</dbReference>
<evidence type="ECO:0000313" key="3">
    <source>
        <dbReference type="Proteomes" id="UP001392437"/>
    </source>
</evidence>
<evidence type="ECO:0000259" key="1">
    <source>
        <dbReference type="Pfam" id="PF01048"/>
    </source>
</evidence>
<dbReference type="SUPFAM" id="SSF53167">
    <property type="entry name" value="Purine and uridine phosphorylases"/>
    <property type="match status" value="1"/>
</dbReference>
<dbReference type="InterPro" id="IPR053137">
    <property type="entry name" value="NLR-like"/>
</dbReference>
<reference evidence="2 3" key="1">
    <citation type="submission" date="2023-01" db="EMBL/GenBank/DDBJ databases">
        <title>Analysis of 21 Apiospora genomes using comparative genomics revels a genus with tremendous synthesis potential of carbohydrate active enzymes and secondary metabolites.</title>
        <authorList>
            <person name="Sorensen T."/>
        </authorList>
    </citation>
    <scope>NUCLEOTIDE SEQUENCE [LARGE SCALE GENOMIC DNA]</scope>
    <source>
        <strain evidence="2 3">CBS 117206</strain>
    </source>
</reference>
<evidence type="ECO:0000313" key="2">
    <source>
        <dbReference type="EMBL" id="KAK8130540.1"/>
    </source>
</evidence>
<dbReference type="PANTHER" id="PTHR46082">
    <property type="entry name" value="ATP/GTP-BINDING PROTEIN-RELATED"/>
    <property type="match status" value="1"/>
</dbReference>
<feature type="domain" description="Nucleoside phosphorylase" evidence="1">
    <location>
        <begin position="11"/>
        <end position="289"/>
    </location>
</feature>
<gene>
    <name evidence="2" type="ORF">PG999_002920</name>
</gene>
<comment type="caution">
    <text evidence="2">The sequence shown here is derived from an EMBL/GenBank/DDBJ whole genome shotgun (WGS) entry which is preliminary data.</text>
</comment>
<name>A0AAW0R9Q9_9PEZI</name>
<dbReference type="InterPro" id="IPR000845">
    <property type="entry name" value="Nucleoside_phosphorylase_d"/>
</dbReference>
<protein>
    <submittedName>
        <fullName evidence="2">Ankyrin repeat-containing domain protein</fullName>
    </submittedName>
</protein>
<organism evidence="2 3">
    <name type="scientific">Apiospora kogelbergensis</name>
    <dbReference type="NCBI Taxonomy" id="1337665"/>
    <lineage>
        <taxon>Eukaryota</taxon>
        <taxon>Fungi</taxon>
        <taxon>Dikarya</taxon>
        <taxon>Ascomycota</taxon>
        <taxon>Pezizomycotina</taxon>
        <taxon>Sordariomycetes</taxon>
        <taxon>Xylariomycetidae</taxon>
        <taxon>Amphisphaeriales</taxon>
        <taxon>Apiosporaceae</taxon>
        <taxon>Apiospora</taxon>
    </lineage>
</organism>
<dbReference type="Proteomes" id="UP001392437">
    <property type="component" value="Unassembled WGS sequence"/>
</dbReference>
<dbReference type="EMBL" id="JAQQWP010000002">
    <property type="protein sequence ID" value="KAK8130540.1"/>
    <property type="molecule type" value="Genomic_DNA"/>
</dbReference>
<dbReference type="GO" id="GO:0009116">
    <property type="term" value="P:nucleoside metabolic process"/>
    <property type="evidence" value="ECO:0007669"/>
    <property type="project" value="InterPro"/>
</dbReference>